<organism evidence="2 3">
    <name type="scientific">Herbihabitans rhizosphaerae</name>
    <dbReference type="NCBI Taxonomy" id="1872711"/>
    <lineage>
        <taxon>Bacteria</taxon>
        <taxon>Bacillati</taxon>
        <taxon>Actinomycetota</taxon>
        <taxon>Actinomycetes</taxon>
        <taxon>Pseudonocardiales</taxon>
        <taxon>Pseudonocardiaceae</taxon>
        <taxon>Herbihabitans</taxon>
    </lineage>
</organism>
<dbReference type="EMBL" id="SGWQ01000001">
    <property type="protein sequence ID" value="RZS44791.1"/>
    <property type="molecule type" value="Genomic_DNA"/>
</dbReference>
<evidence type="ECO:0000256" key="1">
    <source>
        <dbReference type="SAM" id="Phobius"/>
    </source>
</evidence>
<evidence type="ECO:0000313" key="3">
    <source>
        <dbReference type="Proteomes" id="UP000294257"/>
    </source>
</evidence>
<dbReference type="AlphaFoldDB" id="A0A4Q7L817"/>
<name>A0A4Q7L817_9PSEU</name>
<comment type="caution">
    <text evidence="2">The sequence shown here is derived from an EMBL/GenBank/DDBJ whole genome shotgun (WGS) entry which is preliminary data.</text>
</comment>
<protein>
    <submittedName>
        <fullName evidence="2">Uncharacterized protein</fullName>
    </submittedName>
</protein>
<evidence type="ECO:0000313" key="2">
    <source>
        <dbReference type="EMBL" id="RZS44791.1"/>
    </source>
</evidence>
<dbReference type="RefSeq" id="WP_130342428.1">
    <property type="nucleotide sequence ID" value="NZ_SGWQ01000001.1"/>
</dbReference>
<reference evidence="2 3" key="1">
    <citation type="submission" date="2019-02" db="EMBL/GenBank/DDBJ databases">
        <title>Genomic Encyclopedia of Type Strains, Phase IV (KMG-IV): sequencing the most valuable type-strain genomes for metagenomic binning, comparative biology and taxonomic classification.</title>
        <authorList>
            <person name="Goeker M."/>
        </authorList>
    </citation>
    <scope>NUCLEOTIDE SEQUENCE [LARGE SCALE GENOMIC DNA]</scope>
    <source>
        <strain evidence="2 3">DSM 101727</strain>
    </source>
</reference>
<dbReference type="Proteomes" id="UP000294257">
    <property type="component" value="Unassembled WGS sequence"/>
</dbReference>
<keyword evidence="1" id="KW-0812">Transmembrane</keyword>
<gene>
    <name evidence="2" type="ORF">EV193_101670</name>
</gene>
<keyword evidence="1" id="KW-0472">Membrane</keyword>
<sequence>MSVPQDNAPAGQDPLAQVTLRPRTFAAILAIAAMIVGLVLALVPMSVAGPDPADSRSISCGNVLGGPEADRLADELKSTDRSVIVSYVDMCERAAGNRGTTVTLLFFGGMIGGLWLGVVRRGRRDK</sequence>
<keyword evidence="3" id="KW-1185">Reference proteome</keyword>
<feature type="transmembrane region" description="Helical" evidence="1">
    <location>
        <begin position="102"/>
        <end position="119"/>
    </location>
</feature>
<proteinExistence type="predicted"/>
<feature type="transmembrane region" description="Helical" evidence="1">
    <location>
        <begin position="25"/>
        <end position="47"/>
    </location>
</feature>
<keyword evidence="1" id="KW-1133">Transmembrane helix</keyword>
<dbReference type="OrthoDB" id="3699572at2"/>
<accession>A0A4Q7L817</accession>